<evidence type="ECO:0000256" key="1">
    <source>
        <dbReference type="SAM" id="Phobius"/>
    </source>
</evidence>
<organism evidence="2">
    <name type="scientific">Guillardia theta (strain CCMP2712)</name>
    <name type="common">Cryptophyte</name>
    <dbReference type="NCBI Taxonomy" id="905079"/>
    <lineage>
        <taxon>Eukaryota</taxon>
        <taxon>Cryptophyceae</taxon>
        <taxon>Pyrenomonadales</taxon>
        <taxon>Geminigeraceae</taxon>
        <taxon>Guillardia</taxon>
    </lineage>
</organism>
<dbReference type="KEGG" id="gtt:GUITHDRAFT_119128"/>
<sequence>MDKDSSSYFICLLRSANVVAFLFQFWRKVKRMASNFQRDLKTDVQSCSFRSLSYANVGNSQMLGLGAGLVSRRDAYKFLQQRDWDSESIIKILDAISVDEEQNVRKEDLIRSAVAIMCKDGSRRTLSDAIAISSCSCECTLQFQGTLIPTASAPKMDMWHQQVCCHLGLKGFVRLCYTGIILDVGLVLQGNEDDLVAYIDGLLAPNITGNGESLIIPFRRLGPEETRLSELMIVTHADKEEMLDQHASDMAAIDQFTSACKLNDEVHSYNSNIHMEPQAHELGAGTHDSEKPKNSYK</sequence>
<feature type="transmembrane region" description="Helical" evidence="1">
    <location>
        <begin position="6"/>
        <end position="26"/>
    </location>
</feature>
<keyword evidence="1" id="KW-0472">Membrane</keyword>
<dbReference type="EMBL" id="JH993104">
    <property type="protein sequence ID" value="EKX34695.1"/>
    <property type="molecule type" value="Genomic_DNA"/>
</dbReference>
<dbReference type="HOGENOM" id="CLU_938277_0_0_1"/>
<dbReference type="PaxDb" id="55529-EKX34695"/>
<dbReference type="AlphaFoldDB" id="L1IFT1"/>
<dbReference type="GeneID" id="17291423"/>
<keyword evidence="4" id="KW-1185">Reference proteome</keyword>
<dbReference type="RefSeq" id="XP_005821675.1">
    <property type="nucleotide sequence ID" value="XM_005821618.1"/>
</dbReference>
<evidence type="ECO:0000313" key="2">
    <source>
        <dbReference type="EMBL" id="EKX34695.1"/>
    </source>
</evidence>
<reference evidence="4" key="2">
    <citation type="submission" date="2012-11" db="EMBL/GenBank/DDBJ databases">
        <authorList>
            <person name="Kuo A."/>
            <person name="Curtis B.A."/>
            <person name="Tanifuji G."/>
            <person name="Burki F."/>
            <person name="Gruber A."/>
            <person name="Irimia M."/>
            <person name="Maruyama S."/>
            <person name="Arias M.C."/>
            <person name="Ball S.G."/>
            <person name="Gile G.H."/>
            <person name="Hirakawa Y."/>
            <person name="Hopkins J.F."/>
            <person name="Rensing S.A."/>
            <person name="Schmutz J."/>
            <person name="Symeonidi A."/>
            <person name="Elias M."/>
            <person name="Eveleigh R.J."/>
            <person name="Herman E.K."/>
            <person name="Klute M.J."/>
            <person name="Nakayama T."/>
            <person name="Obornik M."/>
            <person name="Reyes-Prieto A."/>
            <person name="Armbrust E.V."/>
            <person name="Aves S.J."/>
            <person name="Beiko R.G."/>
            <person name="Coutinho P."/>
            <person name="Dacks J.B."/>
            <person name="Durnford D.G."/>
            <person name="Fast N.M."/>
            <person name="Green B.R."/>
            <person name="Grisdale C."/>
            <person name="Hempe F."/>
            <person name="Henrissat B."/>
            <person name="Hoppner M.P."/>
            <person name="Ishida K.-I."/>
            <person name="Kim E."/>
            <person name="Koreny L."/>
            <person name="Kroth P.G."/>
            <person name="Liu Y."/>
            <person name="Malik S.-B."/>
            <person name="Maier U.G."/>
            <person name="McRose D."/>
            <person name="Mock T."/>
            <person name="Neilson J.A."/>
            <person name="Onodera N.T."/>
            <person name="Poole A.M."/>
            <person name="Pritham E.J."/>
            <person name="Richards T.A."/>
            <person name="Rocap G."/>
            <person name="Roy S.W."/>
            <person name="Sarai C."/>
            <person name="Schaack S."/>
            <person name="Shirato S."/>
            <person name="Slamovits C.H."/>
            <person name="Spencer D.F."/>
            <person name="Suzuki S."/>
            <person name="Worden A.Z."/>
            <person name="Zauner S."/>
            <person name="Barry K."/>
            <person name="Bell C."/>
            <person name="Bharti A.K."/>
            <person name="Crow J.A."/>
            <person name="Grimwood J."/>
            <person name="Kramer R."/>
            <person name="Lindquist E."/>
            <person name="Lucas S."/>
            <person name="Salamov A."/>
            <person name="McFadden G.I."/>
            <person name="Lane C.E."/>
            <person name="Keeling P.J."/>
            <person name="Gray M.W."/>
            <person name="Grigoriev I.V."/>
            <person name="Archibald J.M."/>
        </authorList>
    </citation>
    <scope>NUCLEOTIDE SEQUENCE</scope>
    <source>
        <strain evidence="4">CCMP2712</strain>
    </source>
</reference>
<name>L1IFT1_GUITC</name>
<protein>
    <submittedName>
        <fullName evidence="2 3">Uncharacterized protein</fullName>
    </submittedName>
</protein>
<dbReference type="Proteomes" id="UP000011087">
    <property type="component" value="Unassembled WGS sequence"/>
</dbReference>
<keyword evidence="1" id="KW-0812">Transmembrane</keyword>
<dbReference type="EnsemblProtists" id="EKX34695">
    <property type="protein sequence ID" value="EKX34695"/>
    <property type="gene ID" value="GUITHDRAFT_119128"/>
</dbReference>
<evidence type="ECO:0000313" key="3">
    <source>
        <dbReference type="EnsemblProtists" id="EKX34695"/>
    </source>
</evidence>
<keyword evidence="1" id="KW-1133">Transmembrane helix</keyword>
<reference evidence="3" key="3">
    <citation type="submission" date="2015-06" db="UniProtKB">
        <authorList>
            <consortium name="EnsemblProtists"/>
        </authorList>
    </citation>
    <scope>IDENTIFICATION</scope>
</reference>
<proteinExistence type="predicted"/>
<reference evidence="2 4" key="1">
    <citation type="journal article" date="2012" name="Nature">
        <title>Algal genomes reveal evolutionary mosaicism and the fate of nucleomorphs.</title>
        <authorList>
            <consortium name="DOE Joint Genome Institute"/>
            <person name="Curtis B.A."/>
            <person name="Tanifuji G."/>
            <person name="Burki F."/>
            <person name="Gruber A."/>
            <person name="Irimia M."/>
            <person name="Maruyama S."/>
            <person name="Arias M.C."/>
            <person name="Ball S.G."/>
            <person name="Gile G.H."/>
            <person name="Hirakawa Y."/>
            <person name="Hopkins J.F."/>
            <person name="Kuo A."/>
            <person name="Rensing S.A."/>
            <person name="Schmutz J."/>
            <person name="Symeonidi A."/>
            <person name="Elias M."/>
            <person name="Eveleigh R.J."/>
            <person name="Herman E.K."/>
            <person name="Klute M.J."/>
            <person name="Nakayama T."/>
            <person name="Obornik M."/>
            <person name="Reyes-Prieto A."/>
            <person name="Armbrust E.V."/>
            <person name="Aves S.J."/>
            <person name="Beiko R.G."/>
            <person name="Coutinho P."/>
            <person name="Dacks J.B."/>
            <person name="Durnford D.G."/>
            <person name="Fast N.M."/>
            <person name="Green B.R."/>
            <person name="Grisdale C.J."/>
            <person name="Hempel F."/>
            <person name="Henrissat B."/>
            <person name="Hoppner M.P."/>
            <person name="Ishida K."/>
            <person name="Kim E."/>
            <person name="Koreny L."/>
            <person name="Kroth P.G."/>
            <person name="Liu Y."/>
            <person name="Malik S.B."/>
            <person name="Maier U.G."/>
            <person name="McRose D."/>
            <person name="Mock T."/>
            <person name="Neilson J.A."/>
            <person name="Onodera N.T."/>
            <person name="Poole A.M."/>
            <person name="Pritham E.J."/>
            <person name="Richards T.A."/>
            <person name="Rocap G."/>
            <person name="Roy S.W."/>
            <person name="Sarai C."/>
            <person name="Schaack S."/>
            <person name="Shirato S."/>
            <person name="Slamovits C.H."/>
            <person name="Spencer D.F."/>
            <person name="Suzuki S."/>
            <person name="Worden A.Z."/>
            <person name="Zauner S."/>
            <person name="Barry K."/>
            <person name="Bell C."/>
            <person name="Bharti A.K."/>
            <person name="Crow J.A."/>
            <person name="Grimwood J."/>
            <person name="Kramer R."/>
            <person name="Lindquist E."/>
            <person name="Lucas S."/>
            <person name="Salamov A."/>
            <person name="McFadden G.I."/>
            <person name="Lane C.E."/>
            <person name="Keeling P.J."/>
            <person name="Gray M.W."/>
            <person name="Grigoriev I.V."/>
            <person name="Archibald J.M."/>
        </authorList>
    </citation>
    <scope>NUCLEOTIDE SEQUENCE</scope>
    <source>
        <strain evidence="2 4">CCMP2712</strain>
    </source>
</reference>
<gene>
    <name evidence="2" type="ORF">GUITHDRAFT_119128</name>
</gene>
<accession>L1IFT1</accession>
<evidence type="ECO:0000313" key="4">
    <source>
        <dbReference type="Proteomes" id="UP000011087"/>
    </source>
</evidence>